<keyword evidence="5" id="KW-1015">Disulfide bond</keyword>
<evidence type="ECO:0000256" key="3">
    <source>
        <dbReference type="ARBA" id="ARBA00022729"/>
    </source>
</evidence>
<evidence type="ECO:0000256" key="4">
    <source>
        <dbReference type="PIRSR" id="PIRSR602157-1"/>
    </source>
</evidence>
<feature type="disulfide bond" evidence="5">
    <location>
        <begin position="230"/>
        <end position="261"/>
    </location>
</feature>
<dbReference type="InterPro" id="IPR051588">
    <property type="entry name" value="Cobalamin_Transport"/>
</dbReference>
<proteinExistence type="predicted"/>
<evidence type="ECO:0000256" key="2">
    <source>
        <dbReference type="ARBA" id="ARBA00022525"/>
    </source>
</evidence>
<protein>
    <submittedName>
        <fullName evidence="7">CSON008831 protein</fullName>
    </submittedName>
</protein>
<feature type="binding site" evidence="4">
    <location>
        <position position="250"/>
    </location>
    <ligand>
        <name>cyanocob(III)alamin</name>
        <dbReference type="ChEBI" id="CHEBI:17439"/>
    </ligand>
</feature>
<evidence type="ECO:0000313" key="7">
    <source>
        <dbReference type="EMBL" id="SSX34962.1"/>
    </source>
</evidence>
<dbReference type="Gene3D" id="1.50.10.20">
    <property type="match status" value="1"/>
</dbReference>
<dbReference type="Pfam" id="PF01122">
    <property type="entry name" value="Cobalamin_bind"/>
    <property type="match status" value="1"/>
</dbReference>
<dbReference type="EMBL" id="UFQT01003395">
    <property type="protein sequence ID" value="SSX34962.1"/>
    <property type="molecule type" value="Genomic_DNA"/>
</dbReference>
<comment type="subcellular location">
    <subcellularLocation>
        <location evidence="1">Secreted</location>
    </subcellularLocation>
</comment>
<evidence type="ECO:0000256" key="1">
    <source>
        <dbReference type="ARBA" id="ARBA00004613"/>
    </source>
</evidence>
<dbReference type="InterPro" id="IPR002157">
    <property type="entry name" value="Cbl-bd_prot"/>
</dbReference>
<dbReference type="VEuPathDB" id="VectorBase:CSON008831"/>
<keyword evidence="2" id="KW-0964">Secreted</keyword>
<dbReference type="InterPro" id="IPR008930">
    <property type="entry name" value="Terpenoid_cyclase/PrenylTrfase"/>
</dbReference>
<feature type="chain" id="PRO_5016394287" evidence="6">
    <location>
        <begin position="23"/>
        <end position="317"/>
    </location>
</feature>
<evidence type="ECO:0000256" key="6">
    <source>
        <dbReference type="SAM" id="SignalP"/>
    </source>
</evidence>
<sequence>MSNNKLIFINSIFLLYIIYCNGDDLSFNVGNESSDHQLHSTAATNKVISLDGNAKSEISIINNLINKKNSVSTVTEDTSETVLPEIDDTSVFDTRPNMRESIGLQKALEWLRDKRSSDYGWGNDTHMVILAKELAGSRETSEADSHMQTIVDLEKALSEKQMEIEILNMITPHHLYPKPIDSDRLARYILALSSLCKNPRSFHGHDLVSTLQHHEPTADYEFALTALAACSSATHVRKRQIRRLLDIASDTMAMVLLALRCIVTDHRHRHLQHFVRRPARGLASLQGPRGGFGSLRSTALAMQKYRNLDTANANSLV</sequence>
<dbReference type="GO" id="GO:0005615">
    <property type="term" value="C:extracellular space"/>
    <property type="evidence" value="ECO:0007669"/>
    <property type="project" value="TreeGrafter"/>
</dbReference>
<dbReference type="PANTHER" id="PTHR10559:SF18">
    <property type="entry name" value="TRANSCOBALAMIN II"/>
    <property type="match status" value="1"/>
</dbReference>
<dbReference type="GO" id="GO:0031419">
    <property type="term" value="F:cobalamin binding"/>
    <property type="evidence" value="ECO:0007669"/>
    <property type="project" value="InterPro"/>
</dbReference>
<dbReference type="OMA" id="HEPTADY"/>
<keyword evidence="3 6" id="KW-0732">Signal</keyword>
<dbReference type="SUPFAM" id="SSF48239">
    <property type="entry name" value="Terpenoid cyclases/Protein prenyltransferases"/>
    <property type="match status" value="1"/>
</dbReference>
<accession>A0A336MX42</accession>
<gene>
    <name evidence="7" type="primary">CSON008831</name>
</gene>
<dbReference type="GO" id="GO:0015889">
    <property type="term" value="P:cobalamin transport"/>
    <property type="evidence" value="ECO:0007669"/>
    <property type="project" value="InterPro"/>
</dbReference>
<dbReference type="PANTHER" id="PTHR10559">
    <property type="entry name" value="TRANSCOBALAMIN-1/GASTRIC INTRINSIC FACTOR"/>
    <property type="match status" value="1"/>
</dbReference>
<organism evidence="7">
    <name type="scientific">Culicoides sonorensis</name>
    <name type="common">Biting midge</name>
    <dbReference type="NCBI Taxonomy" id="179676"/>
    <lineage>
        <taxon>Eukaryota</taxon>
        <taxon>Metazoa</taxon>
        <taxon>Ecdysozoa</taxon>
        <taxon>Arthropoda</taxon>
        <taxon>Hexapoda</taxon>
        <taxon>Insecta</taxon>
        <taxon>Pterygota</taxon>
        <taxon>Neoptera</taxon>
        <taxon>Endopterygota</taxon>
        <taxon>Diptera</taxon>
        <taxon>Nematocera</taxon>
        <taxon>Chironomoidea</taxon>
        <taxon>Ceratopogonidae</taxon>
        <taxon>Ceratopogoninae</taxon>
        <taxon>Culicoides</taxon>
        <taxon>Monoculicoides</taxon>
    </lineage>
</organism>
<feature type="signal peptide" evidence="6">
    <location>
        <begin position="1"/>
        <end position="22"/>
    </location>
</feature>
<reference evidence="7" key="1">
    <citation type="submission" date="2018-07" db="EMBL/GenBank/DDBJ databases">
        <authorList>
            <person name="Quirk P.G."/>
            <person name="Krulwich T.A."/>
        </authorList>
    </citation>
    <scope>NUCLEOTIDE SEQUENCE</scope>
</reference>
<keyword evidence="4" id="KW-0170">Cobalt</keyword>
<name>A0A336MX42_CULSO</name>
<dbReference type="AlphaFoldDB" id="A0A336MX42"/>
<evidence type="ECO:0000256" key="5">
    <source>
        <dbReference type="PIRSR" id="PIRSR602157-2"/>
    </source>
</evidence>